<dbReference type="SUPFAM" id="SSF53300">
    <property type="entry name" value="vWA-like"/>
    <property type="match status" value="1"/>
</dbReference>
<dbReference type="EMBL" id="CP007139">
    <property type="protein sequence ID" value="AIE84766.1"/>
    <property type="molecule type" value="Genomic_DNA"/>
</dbReference>
<proteinExistence type="predicted"/>
<dbReference type="OrthoDB" id="9781333at2"/>
<keyword evidence="3" id="KW-1185">Reference proteome</keyword>
<dbReference type="SMART" id="SM00327">
    <property type="entry name" value="VWA"/>
    <property type="match status" value="1"/>
</dbReference>
<dbReference type="Gene3D" id="3.40.50.410">
    <property type="entry name" value="von Willebrand factor, type A domain"/>
    <property type="match status" value="1"/>
</dbReference>
<dbReference type="InterPro" id="IPR002035">
    <property type="entry name" value="VWF_A"/>
</dbReference>
<protein>
    <recommendedName>
        <fullName evidence="1">VWFA domain-containing protein</fullName>
    </recommendedName>
</protein>
<dbReference type="InterPro" id="IPR036465">
    <property type="entry name" value="vWFA_dom_sf"/>
</dbReference>
<dbReference type="Pfam" id="PF00092">
    <property type="entry name" value="VWA"/>
    <property type="match status" value="1"/>
</dbReference>
<sequence length="462" mass="49646">MDPTRRLDLNKTQLTSAPTVGDPNRTQAMTGFDPLKTTAMTAMPRGGPSVSVELIASREATMANGPAREQFLVEISAAGDGPALPGAGFGTGTRTPLNLCLVIDRSGSMEGPPLDYVKQACAYVVDMLGPNDILSIVTFEETVDVLMPPQRVTNKQPIKEGIQRLMPGNTTNLYDGLALGMQQVIGVNEPGRATRLVVLTDGDPTAGIKDFSALVAHAGEIKNRGITCTFLGFGPDYNEELLASMAKRAGGNYYYIPQPQMIPEVFRVELDKMMTAAARNIKLSLKTARWVTLRSPQPGPNGEVETQLADLERGSSIQQVFDLDFANHPLGWYRVGAGKLTYDDLSTGRTETVDLDLVLEFTSDTARYSGPVNPRVQSAAQVAVASRAVEKTIMGLKTGMITTMGAVQELQKTQMLLVNEGRTAEAQEVTMALRALQTGDAGQAEKTLMGTMVHLDQGKKGP</sequence>
<evidence type="ECO:0000259" key="1">
    <source>
        <dbReference type="PROSITE" id="PS50234"/>
    </source>
</evidence>
<dbReference type="PROSITE" id="PS50234">
    <property type="entry name" value="VWFA"/>
    <property type="match status" value="1"/>
</dbReference>
<name>A0A068NMS5_FIMGI</name>
<accession>A0A068NMS5</accession>
<dbReference type="PANTHER" id="PTHR10579:SF43">
    <property type="entry name" value="ZINC FINGER (C3HC4-TYPE RING FINGER) FAMILY PROTEIN"/>
    <property type="match status" value="1"/>
</dbReference>
<dbReference type="RefSeq" id="WP_025226620.1">
    <property type="nucleotide sequence ID" value="NZ_CP007139.1"/>
</dbReference>
<reference evidence="2 3" key="1">
    <citation type="journal article" date="2014" name="PLoS ONE">
        <title>The first complete genome sequence of the class fimbriimonadia in the phylum armatimonadetes.</title>
        <authorList>
            <person name="Hu Z.Y."/>
            <person name="Wang Y.Z."/>
            <person name="Im W.T."/>
            <person name="Wang S.Y."/>
            <person name="Zhao G.P."/>
            <person name="Zheng H.J."/>
            <person name="Quan Z.X."/>
        </authorList>
    </citation>
    <scope>NUCLEOTIDE SEQUENCE [LARGE SCALE GENOMIC DNA]</scope>
    <source>
        <strain evidence="2">Gsoil 348</strain>
    </source>
</reference>
<feature type="domain" description="VWFA" evidence="1">
    <location>
        <begin position="98"/>
        <end position="270"/>
    </location>
</feature>
<dbReference type="InterPro" id="IPR051266">
    <property type="entry name" value="CLCR"/>
</dbReference>
<gene>
    <name evidence="2" type="ORF">OP10G_1398</name>
</gene>
<evidence type="ECO:0000313" key="2">
    <source>
        <dbReference type="EMBL" id="AIE84766.1"/>
    </source>
</evidence>
<dbReference type="KEGG" id="fgi:OP10G_1398"/>
<dbReference type="STRING" id="661478.OP10G_1398"/>
<dbReference type="AlphaFoldDB" id="A0A068NMS5"/>
<evidence type="ECO:0000313" key="3">
    <source>
        <dbReference type="Proteomes" id="UP000027982"/>
    </source>
</evidence>
<dbReference type="Proteomes" id="UP000027982">
    <property type="component" value="Chromosome"/>
</dbReference>
<organism evidence="2 3">
    <name type="scientific">Fimbriimonas ginsengisoli Gsoil 348</name>
    <dbReference type="NCBI Taxonomy" id="661478"/>
    <lineage>
        <taxon>Bacteria</taxon>
        <taxon>Bacillati</taxon>
        <taxon>Armatimonadota</taxon>
        <taxon>Fimbriimonadia</taxon>
        <taxon>Fimbriimonadales</taxon>
        <taxon>Fimbriimonadaceae</taxon>
        <taxon>Fimbriimonas</taxon>
    </lineage>
</organism>
<dbReference type="eggNOG" id="COG2304">
    <property type="taxonomic scope" value="Bacteria"/>
</dbReference>
<dbReference type="PANTHER" id="PTHR10579">
    <property type="entry name" value="CALCIUM-ACTIVATED CHLORIDE CHANNEL REGULATOR"/>
    <property type="match status" value="1"/>
</dbReference>
<dbReference type="HOGENOM" id="CLU_668366_0_0_0"/>